<accession>A0A9D1DL77</accession>
<dbReference type="InterPro" id="IPR037171">
    <property type="entry name" value="NagB/RpiA_transferase-like"/>
</dbReference>
<dbReference type="GO" id="GO:0008775">
    <property type="term" value="F:acetate CoA-transferase activity"/>
    <property type="evidence" value="ECO:0007669"/>
    <property type="project" value="InterPro"/>
</dbReference>
<evidence type="ECO:0000313" key="5">
    <source>
        <dbReference type="EMBL" id="HIR54866.1"/>
    </source>
</evidence>
<dbReference type="InterPro" id="IPR038460">
    <property type="entry name" value="AcetylCoA_hyd_C_sf"/>
</dbReference>
<dbReference type="Pfam" id="PF13336">
    <property type="entry name" value="AcetylCoA_hyd_C"/>
    <property type="match status" value="1"/>
</dbReference>
<dbReference type="Gene3D" id="3.30.750.70">
    <property type="entry name" value="4-hydroxybutyrate coenzyme like domains"/>
    <property type="match status" value="1"/>
</dbReference>
<dbReference type="InterPro" id="IPR026888">
    <property type="entry name" value="AcetylCoA_hyd_C"/>
</dbReference>
<proteinExistence type="inferred from homology"/>
<organism evidence="5 6">
    <name type="scientific">Candidatus Scatomorpha intestinigallinarum</name>
    <dbReference type="NCBI Taxonomy" id="2840923"/>
    <lineage>
        <taxon>Bacteria</taxon>
        <taxon>Bacillati</taxon>
        <taxon>Bacillota</taxon>
        <taxon>Clostridia</taxon>
        <taxon>Eubacteriales</taxon>
        <taxon>Candidatus Scatomorpha</taxon>
    </lineage>
</organism>
<dbReference type="Proteomes" id="UP000824238">
    <property type="component" value="Unassembled WGS sequence"/>
</dbReference>
<name>A0A9D1DL77_9FIRM</name>
<reference evidence="5" key="2">
    <citation type="journal article" date="2021" name="PeerJ">
        <title>Extensive microbial diversity within the chicken gut microbiome revealed by metagenomics and culture.</title>
        <authorList>
            <person name="Gilroy R."/>
            <person name="Ravi A."/>
            <person name="Getino M."/>
            <person name="Pursley I."/>
            <person name="Horton D.L."/>
            <person name="Alikhan N.F."/>
            <person name="Baker D."/>
            <person name="Gharbi K."/>
            <person name="Hall N."/>
            <person name="Watson M."/>
            <person name="Adriaenssens E.M."/>
            <person name="Foster-Nyarko E."/>
            <person name="Jarju S."/>
            <person name="Secka A."/>
            <person name="Antonio M."/>
            <person name="Oren A."/>
            <person name="Chaudhuri R.R."/>
            <person name="La Ragione R."/>
            <person name="Hildebrand F."/>
            <person name="Pallen M.J."/>
        </authorList>
    </citation>
    <scope>NUCLEOTIDE SEQUENCE</scope>
    <source>
        <strain evidence="5">ChiGjej3B3-7149</strain>
    </source>
</reference>
<comment type="caution">
    <text evidence="5">The sequence shown here is derived from an EMBL/GenBank/DDBJ whole genome shotgun (WGS) entry which is preliminary data.</text>
</comment>
<evidence type="ECO:0000256" key="1">
    <source>
        <dbReference type="ARBA" id="ARBA00009632"/>
    </source>
</evidence>
<dbReference type="PANTHER" id="PTHR21432:SF20">
    <property type="entry name" value="ACETYL-COA HYDROLASE"/>
    <property type="match status" value="1"/>
</dbReference>
<dbReference type="GO" id="GO:0006083">
    <property type="term" value="P:acetate metabolic process"/>
    <property type="evidence" value="ECO:0007669"/>
    <property type="project" value="InterPro"/>
</dbReference>
<dbReference type="Gene3D" id="3.40.1080.10">
    <property type="entry name" value="Glutaconate Coenzyme A-transferase"/>
    <property type="match status" value="1"/>
</dbReference>
<dbReference type="EMBL" id="DVHH01000115">
    <property type="protein sequence ID" value="HIR54866.1"/>
    <property type="molecule type" value="Genomic_DNA"/>
</dbReference>
<dbReference type="SUPFAM" id="SSF100950">
    <property type="entry name" value="NagB/RpiA/CoA transferase-like"/>
    <property type="match status" value="2"/>
</dbReference>
<keyword evidence="5" id="KW-0378">Hydrolase</keyword>
<dbReference type="AlphaFoldDB" id="A0A9D1DL77"/>
<dbReference type="GO" id="GO:0016787">
    <property type="term" value="F:hydrolase activity"/>
    <property type="evidence" value="ECO:0007669"/>
    <property type="project" value="UniProtKB-KW"/>
</dbReference>
<dbReference type="Gene3D" id="3.40.1080.20">
    <property type="entry name" value="Acetyl-CoA hydrolase/transferase C-terminal domain"/>
    <property type="match status" value="1"/>
</dbReference>
<evidence type="ECO:0000259" key="4">
    <source>
        <dbReference type="Pfam" id="PF13336"/>
    </source>
</evidence>
<dbReference type="PANTHER" id="PTHR21432">
    <property type="entry name" value="ACETYL-COA HYDROLASE-RELATED"/>
    <property type="match status" value="1"/>
</dbReference>
<dbReference type="InterPro" id="IPR003702">
    <property type="entry name" value="ActCoA_hydro_N"/>
</dbReference>
<evidence type="ECO:0000313" key="6">
    <source>
        <dbReference type="Proteomes" id="UP000824238"/>
    </source>
</evidence>
<evidence type="ECO:0000259" key="3">
    <source>
        <dbReference type="Pfam" id="PF02550"/>
    </source>
</evidence>
<gene>
    <name evidence="5" type="ORF">IAD36_04605</name>
</gene>
<reference evidence="5" key="1">
    <citation type="submission" date="2020-10" db="EMBL/GenBank/DDBJ databases">
        <authorList>
            <person name="Gilroy R."/>
        </authorList>
    </citation>
    <scope>NUCLEOTIDE SEQUENCE</scope>
    <source>
        <strain evidence="5">ChiGjej3B3-7149</strain>
    </source>
</reference>
<comment type="similarity">
    <text evidence="1">Belongs to the acetyl-CoA hydrolase/transferase family.</text>
</comment>
<evidence type="ECO:0000256" key="2">
    <source>
        <dbReference type="ARBA" id="ARBA00022679"/>
    </source>
</evidence>
<dbReference type="Pfam" id="PF02550">
    <property type="entry name" value="AcetylCoA_hydro"/>
    <property type="match status" value="1"/>
</dbReference>
<sequence length="437" mass="47609">MDYTSKIISLEKALSLVKSGDTIVTGLGASEGGLFMENIHTLAGSVRDVKIVNCNPTHSCEFYKPEYTDAFSVDGWFYAPAMRRAHEQGNMAFIPNHLHLAATKWLYRNRPNIYVGAASMPDKNGYISLSTSNTYERRMIEAADIAILEINPNYPFVYGDHVVHCSEVDYLVEADYPVPVVPDIPSNEKDMSIGRLIAGYVPDGACIQLGIGGIPNAVAEFLKEKNDLGVHTELITSGMAELVKLGVITNKRKQINRGQMVATMILGTQELYDFADHNQGVALYDGAWVNDPYVIAQNDNQISINTSLEVDLTGQCASESIGSRQFSGTGGQSDTAVGAQMSKGGRSIIALYSTAMVKDKATGERHEVSKIVAQLQRGAAVSLSRNDVDIVITEYGAADLRGANIRQRVEALISIAHPKFRDELWDQALACGIIGKR</sequence>
<keyword evidence="2" id="KW-0808">Transferase</keyword>
<protein>
    <submittedName>
        <fullName evidence="5">Acetyl-CoA hydrolase/transferase family protein</fullName>
    </submittedName>
</protein>
<feature type="domain" description="Acetyl-CoA hydrolase/transferase C-terminal" evidence="4">
    <location>
        <begin position="267"/>
        <end position="428"/>
    </location>
</feature>
<dbReference type="InterPro" id="IPR046433">
    <property type="entry name" value="ActCoA_hydro"/>
</dbReference>
<feature type="domain" description="Acetyl-CoA hydrolase/transferase N-terminal" evidence="3">
    <location>
        <begin position="81"/>
        <end position="182"/>
    </location>
</feature>